<evidence type="ECO:0000313" key="3">
    <source>
        <dbReference type="Proteomes" id="UP000005837"/>
    </source>
</evidence>
<sequence>MPRKRFGKRLPEKQTAVSATHADARRLAAVLGKWRSGLKRR</sequence>
<organism evidence="2 3">
    <name type="scientific">Eikenella corrodens ATCC 23834</name>
    <dbReference type="NCBI Taxonomy" id="546274"/>
    <lineage>
        <taxon>Bacteria</taxon>
        <taxon>Pseudomonadati</taxon>
        <taxon>Pseudomonadota</taxon>
        <taxon>Betaproteobacteria</taxon>
        <taxon>Neisseriales</taxon>
        <taxon>Neisseriaceae</taxon>
        <taxon>Eikenella</taxon>
    </lineage>
</organism>
<name>C0DW51_EIKCO</name>
<evidence type="ECO:0000313" key="2">
    <source>
        <dbReference type="EMBL" id="EEG23719.1"/>
    </source>
</evidence>
<accession>C0DW51</accession>
<gene>
    <name evidence="2" type="ORF">EIKCOROL_01601</name>
</gene>
<comment type="caution">
    <text evidence="2">The sequence shown here is derived from an EMBL/GenBank/DDBJ whole genome shotgun (WGS) entry which is preliminary data.</text>
</comment>
<reference evidence="2 3" key="1">
    <citation type="submission" date="2009-01" db="EMBL/GenBank/DDBJ databases">
        <authorList>
            <person name="Fulton L."/>
            <person name="Clifton S."/>
            <person name="Chinwalla A.T."/>
            <person name="Mitreva M."/>
            <person name="Sodergren E."/>
            <person name="Weinstock G."/>
            <person name="Clifton S."/>
            <person name="Dooling D.J."/>
            <person name="Fulton B."/>
            <person name="Minx P."/>
            <person name="Pepin K.H."/>
            <person name="Johnson M."/>
            <person name="Bhonagiri V."/>
            <person name="Nash W.E."/>
            <person name="Mardis E.R."/>
            <person name="Wilson R.K."/>
        </authorList>
    </citation>
    <scope>NUCLEOTIDE SEQUENCE [LARGE SCALE GENOMIC DNA]</scope>
    <source>
        <strain evidence="2 3">ATCC 23834</strain>
    </source>
</reference>
<proteinExistence type="predicted"/>
<protein>
    <submittedName>
        <fullName evidence="2">Uncharacterized protein</fullName>
    </submittedName>
</protein>
<dbReference type="HOGENOM" id="CLU_3269365_0_0_4"/>
<dbReference type="AlphaFoldDB" id="C0DW51"/>
<evidence type="ECO:0000256" key="1">
    <source>
        <dbReference type="SAM" id="MobiDB-lite"/>
    </source>
</evidence>
<feature type="region of interest" description="Disordered" evidence="1">
    <location>
        <begin position="1"/>
        <end position="21"/>
    </location>
</feature>
<dbReference type="Proteomes" id="UP000005837">
    <property type="component" value="Unassembled WGS sequence"/>
</dbReference>
<dbReference type="EMBL" id="ACEA01000032">
    <property type="protein sequence ID" value="EEG23719.1"/>
    <property type="molecule type" value="Genomic_DNA"/>
</dbReference>